<evidence type="ECO:0000256" key="1">
    <source>
        <dbReference type="SAM" id="SignalP"/>
    </source>
</evidence>
<feature type="chain" id="PRO_5046203528" description="D-alanyl-D-alanine carboxypeptidase" evidence="1">
    <location>
        <begin position="24"/>
        <end position="268"/>
    </location>
</feature>
<accession>A0ABW1ST63</accession>
<dbReference type="RefSeq" id="WP_125691726.1">
    <property type="nucleotide sequence ID" value="NZ_JBHSSK010000021.1"/>
</dbReference>
<protein>
    <recommendedName>
        <fullName evidence="4">D-alanyl-D-alanine carboxypeptidase</fullName>
    </recommendedName>
</protein>
<reference evidence="3" key="1">
    <citation type="journal article" date="2019" name="Int. J. Syst. Evol. Microbiol.">
        <title>The Global Catalogue of Microorganisms (GCM) 10K type strain sequencing project: providing services to taxonomists for standard genome sequencing and annotation.</title>
        <authorList>
            <consortium name="The Broad Institute Genomics Platform"/>
            <consortium name="The Broad Institute Genome Sequencing Center for Infectious Disease"/>
            <person name="Wu L."/>
            <person name="Ma J."/>
        </authorList>
    </citation>
    <scope>NUCLEOTIDE SEQUENCE [LARGE SCALE GENOMIC DNA]</scope>
    <source>
        <strain evidence="3">CCM 8905</strain>
    </source>
</reference>
<dbReference type="EMBL" id="JBHSSK010000021">
    <property type="protein sequence ID" value="MFC6207251.1"/>
    <property type="molecule type" value="Genomic_DNA"/>
</dbReference>
<organism evidence="2 3">
    <name type="scientific">Levilactobacillus tongjiangensis</name>
    <dbReference type="NCBI Taxonomy" id="2486023"/>
    <lineage>
        <taxon>Bacteria</taxon>
        <taxon>Bacillati</taxon>
        <taxon>Bacillota</taxon>
        <taxon>Bacilli</taxon>
        <taxon>Lactobacillales</taxon>
        <taxon>Lactobacillaceae</taxon>
        <taxon>Levilactobacillus</taxon>
    </lineage>
</organism>
<comment type="caution">
    <text evidence="2">The sequence shown here is derived from an EMBL/GenBank/DDBJ whole genome shotgun (WGS) entry which is preliminary data.</text>
</comment>
<proteinExistence type="predicted"/>
<keyword evidence="3" id="KW-1185">Reference proteome</keyword>
<sequence>MKKFGLTLTLGILSICLSGVTTAKASSYQLNRSHNLPYTQVFHNRNAATHYLWNNTHTRKLHNLRNYPHTSWHVNREAWFSHGNTTAHYYYVVSGNRRAAGWVWRGYLQDGSYYRETVKNDGLKLASPVSFNDRGQFDRFIYQRLQHDGYPLNNQLSMILNYYSSGNDRLADYTIKDVIKTLKLKNLNARDLTLINQPTVHHLNRLADPQHGKLAIETTGKGQLGVSLVRTLEKQLRAANASEYAINTNLTGSAQAGTLKLQYVLLMR</sequence>
<keyword evidence="1" id="KW-0732">Signal</keyword>
<dbReference type="Proteomes" id="UP001596254">
    <property type="component" value="Unassembled WGS sequence"/>
</dbReference>
<name>A0ABW1ST63_9LACO</name>
<evidence type="ECO:0000313" key="2">
    <source>
        <dbReference type="EMBL" id="MFC6207251.1"/>
    </source>
</evidence>
<feature type="signal peptide" evidence="1">
    <location>
        <begin position="1"/>
        <end position="23"/>
    </location>
</feature>
<gene>
    <name evidence="2" type="ORF">ACFP1G_07140</name>
</gene>
<evidence type="ECO:0000313" key="3">
    <source>
        <dbReference type="Proteomes" id="UP001596254"/>
    </source>
</evidence>
<evidence type="ECO:0008006" key="4">
    <source>
        <dbReference type="Google" id="ProtNLM"/>
    </source>
</evidence>